<protein>
    <recommendedName>
        <fullName evidence="3">Suppressor of white apricot N-terminal domain-containing protein</fullName>
    </recommendedName>
</protein>
<evidence type="ECO:0000259" key="3">
    <source>
        <dbReference type="SMART" id="SM01141"/>
    </source>
</evidence>
<keyword evidence="2" id="KW-0508">mRNA splicing</keyword>
<keyword evidence="1" id="KW-0507">mRNA processing</keyword>
<feature type="domain" description="Suppressor of white apricot N-terminal" evidence="3">
    <location>
        <begin position="10"/>
        <end position="90"/>
    </location>
</feature>
<sequence>MSFCKSDPTQFLQLHGRPCKIHLDPAIATAGDSPANMMPWQGNEDNLIDRFDVRAHLDWIPEAPDSIDVDIALTSEDRHINYERYRIISSM</sequence>
<dbReference type="AlphaFoldDB" id="A0A833RXR6"/>
<dbReference type="InterPro" id="IPR019147">
    <property type="entry name" value="SWAP_N_domain"/>
</dbReference>
<evidence type="ECO:0000313" key="4">
    <source>
        <dbReference type="EMBL" id="KAF3421415.1"/>
    </source>
</evidence>
<dbReference type="SMART" id="SM01141">
    <property type="entry name" value="DRY_EERY"/>
    <property type="match status" value="1"/>
</dbReference>
<dbReference type="GO" id="GO:0006397">
    <property type="term" value="P:mRNA processing"/>
    <property type="evidence" value="ECO:0007669"/>
    <property type="project" value="UniProtKB-KW"/>
</dbReference>
<reference evidence="4" key="1">
    <citation type="submission" date="2019-11" db="EMBL/GenBank/DDBJ databases">
        <title>The nuclear and mitochondrial genomes of Frieseomelitta varia - a highly eusocial stingless bee (Meliponini) with a permanently sterile worker caste.</title>
        <authorList>
            <person name="Freitas F.C.P."/>
            <person name="Lourenco A.P."/>
            <person name="Nunes F.M.F."/>
            <person name="Paschoal A.R."/>
            <person name="Abreu F.C.P."/>
            <person name="Barbin F.O."/>
            <person name="Bataglia L."/>
            <person name="Cardoso-Junior C.A.M."/>
            <person name="Cervoni M.S."/>
            <person name="Silva S.R."/>
            <person name="Dalarmi F."/>
            <person name="Del Lama M.A."/>
            <person name="Depintor T.S."/>
            <person name="Ferreira K.M."/>
            <person name="Goria P.S."/>
            <person name="Jaskot M.C."/>
            <person name="Lago D.C."/>
            <person name="Luna-Lucena D."/>
            <person name="Moda L.M."/>
            <person name="Nascimento L."/>
            <person name="Pedrino M."/>
            <person name="Rabico F.O."/>
            <person name="Sanches F.C."/>
            <person name="Santos D.E."/>
            <person name="Santos C.G."/>
            <person name="Vieira J."/>
            <person name="Lopes T.F."/>
            <person name="Barchuk A.R."/>
            <person name="Hartfelder K."/>
            <person name="Simoes Z.L.P."/>
            <person name="Bitondi M.M.G."/>
            <person name="Pinheiro D.G."/>
        </authorList>
    </citation>
    <scope>NUCLEOTIDE SEQUENCE</scope>
    <source>
        <strain evidence="4">USP_RPSP 00005682</strain>
        <tissue evidence="4">Whole individual</tissue>
    </source>
</reference>
<dbReference type="PANTHER" id="PTHR13161:SF4">
    <property type="entry name" value="CLK4-ASSOCIATING SERINE_ARGININE RICH PROTEIN"/>
    <property type="match status" value="1"/>
</dbReference>
<name>A0A833RXR6_9HYME</name>
<proteinExistence type="predicted"/>
<accession>A0A833RXR6</accession>
<dbReference type="GO" id="GO:0008380">
    <property type="term" value="P:RNA splicing"/>
    <property type="evidence" value="ECO:0007669"/>
    <property type="project" value="UniProtKB-KW"/>
</dbReference>
<evidence type="ECO:0000256" key="2">
    <source>
        <dbReference type="ARBA" id="ARBA00023187"/>
    </source>
</evidence>
<dbReference type="InterPro" id="IPR040397">
    <property type="entry name" value="SWAP"/>
</dbReference>
<keyword evidence="5" id="KW-1185">Reference proteome</keyword>
<gene>
    <name evidence="4" type="ORF">E2986_00251</name>
</gene>
<dbReference type="PANTHER" id="PTHR13161">
    <property type="entry name" value="SPLICING FACTOR SUPPRESSOR OF WHITE APRICOT"/>
    <property type="match status" value="1"/>
</dbReference>
<evidence type="ECO:0000256" key="1">
    <source>
        <dbReference type="ARBA" id="ARBA00022664"/>
    </source>
</evidence>
<dbReference type="EMBL" id="WNWW01000869">
    <property type="protein sequence ID" value="KAF3421415.1"/>
    <property type="molecule type" value="Genomic_DNA"/>
</dbReference>
<comment type="caution">
    <text evidence="4">The sequence shown here is derived from an EMBL/GenBank/DDBJ whole genome shotgun (WGS) entry which is preliminary data.</text>
</comment>
<organism evidence="4 5">
    <name type="scientific">Frieseomelitta varia</name>
    <dbReference type="NCBI Taxonomy" id="561572"/>
    <lineage>
        <taxon>Eukaryota</taxon>
        <taxon>Metazoa</taxon>
        <taxon>Ecdysozoa</taxon>
        <taxon>Arthropoda</taxon>
        <taxon>Hexapoda</taxon>
        <taxon>Insecta</taxon>
        <taxon>Pterygota</taxon>
        <taxon>Neoptera</taxon>
        <taxon>Endopterygota</taxon>
        <taxon>Hymenoptera</taxon>
        <taxon>Apocrita</taxon>
        <taxon>Aculeata</taxon>
        <taxon>Apoidea</taxon>
        <taxon>Anthophila</taxon>
        <taxon>Apidae</taxon>
        <taxon>Frieseomelitta</taxon>
    </lineage>
</organism>
<dbReference type="Proteomes" id="UP000655588">
    <property type="component" value="Unassembled WGS sequence"/>
</dbReference>
<evidence type="ECO:0000313" key="5">
    <source>
        <dbReference type="Proteomes" id="UP000655588"/>
    </source>
</evidence>
<dbReference type="Pfam" id="PF09750">
    <property type="entry name" value="DRY_EERY"/>
    <property type="match status" value="1"/>
</dbReference>